<organism evidence="3 4">
    <name type="scientific">Paraflavitalea soli</name>
    <dbReference type="NCBI Taxonomy" id="2315862"/>
    <lineage>
        <taxon>Bacteria</taxon>
        <taxon>Pseudomonadati</taxon>
        <taxon>Bacteroidota</taxon>
        <taxon>Chitinophagia</taxon>
        <taxon>Chitinophagales</taxon>
        <taxon>Chitinophagaceae</taxon>
        <taxon>Paraflavitalea</taxon>
    </lineage>
</organism>
<dbReference type="Pfam" id="PF13517">
    <property type="entry name" value="FG-GAP_3"/>
    <property type="match status" value="2"/>
</dbReference>
<dbReference type="InterPro" id="IPR011519">
    <property type="entry name" value="UnbV_ASPIC"/>
</dbReference>
<dbReference type="OrthoDB" id="974255at2"/>
<evidence type="ECO:0000259" key="2">
    <source>
        <dbReference type="Pfam" id="PF07593"/>
    </source>
</evidence>
<dbReference type="RefSeq" id="WP_119050279.1">
    <property type="nucleotide sequence ID" value="NZ_CP032157.1"/>
</dbReference>
<dbReference type="PROSITE" id="PS51257">
    <property type="entry name" value="PROKAR_LIPOPROTEIN"/>
    <property type="match status" value="1"/>
</dbReference>
<reference evidence="3 4" key="1">
    <citation type="submission" date="2018-09" db="EMBL/GenBank/DDBJ databases">
        <title>Genome sequencing of strain 6GH32-13.</title>
        <authorList>
            <person name="Weon H.-Y."/>
            <person name="Heo J."/>
            <person name="Kwon S.-W."/>
        </authorList>
    </citation>
    <scope>NUCLEOTIDE SEQUENCE [LARGE SCALE GENOMIC DNA]</scope>
    <source>
        <strain evidence="3 4">5GH32-13</strain>
    </source>
</reference>
<gene>
    <name evidence="3" type="ORF">D3H65_10560</name>
</gene>
<evidence type="ECO:0000313" key="4">
    <source>
        <dbReference type="Proteomes" id="UP000263900"/>
    </source>
</evidence>
<dbReference type="KEGG" id="pseg:D3H65_10560"/>
<dbReference type="InterPro" id="IPR027039">
    <property type="entry name" value="Crtac1"/>
</dbReference>
<dbReference type="SUPFAM" id="SSF69318">
    <property type="entry name" value="Integrin alpha N-terminal domain"/>
    <property type="match status" value="2"/>
</dbReference>
<accession>A0A3B7MJ02</accession>
<sequence length="746" mass="81583">MCYSLSRAAVGIVILLLFASCEHENVPNKEMVSLLASISRSEYSPRNTFCPEAKLHYYDSLLSKASNIADSNFLQYAVARTMIELGDEEKAMQMSGRLLQHIPVYEISQKQAVMKNMAIACLRFGERSNCIRSHSGESCVFPIAGSGIHGDKTGSLKAIELFQQILASEPDDLESRWLLNIAYMTTGDYPAGVPPAYLIKGLDADTASGIKPFIDAAIPAGLNTNNMAGGSIIDDFNNDGYLDIITSSWGLGQGMRYCRNNGNGTFTDVSEPSGLKHLTGGLNIMQTDYNNDGLKDVFVLRGAWKEKFGKEPNSLLKNNGDGTFTDVTKESGLLSFNPTQAATWADFNNDGWLDVFIGNETTSEDDILPCELYMNDGKGHFTEVAARAGCAIVGFVKGVTSGDYDNDGLTDIFISTLNGRKVLLKNGGIQGNNIVFTDVTAQAGLANNRTRTFPTWFWDYDNDGWLDILVSGYEFERSLAWYAAEEALGRQTGNSGKIFLFRNKHDGSFEDVSEKLGLNKIAFAMGANFGDIDNDGYLDMYFGTGNPLFQSLVPNKMFKNQEGRRFIDITTSARVGNLQKGHGVSFADLDNDGDQDIYIDMGGAYIGDTYQNSLYLNPGQNNNRWINISLEGVTSNRAAIGAKIKVTFRDNGVVRSVYRDVNSGGSFGSNPLLQHIGIGQATEVESIEVKWPTSQVVQTFKGIPAGEQVAIREGNPSLVKHTYNSVNFLLAGNRIIDCGPVEKKLK</sequence>
<feature type="domain" description="ASPIC/UnbV" evidence="2">
    <location>
        <begin position="639"/>
        <end position="708"/>
    </location>
</feature>
<evidence type="ECO:0000313" key="3">
    <source>
        <dbReference type="EMBL" id="AXY74392.1"/>
    </source>
</evidence>
<dbReference type="Gene3D" id="2.130.10.130">
    <property type="entry name" value="Integrin alpha, N-terminal"/>
    <property type="match status" value="2"/>
</dbReference>
<dbReference type="Pfam" id="PF07593">
    <property type="entry name" value="UnbV_ASPIC"/>
    <property type="match status" value="1"/>
</dbReference>
<dbReference type="AlphaFoldDB" id="A0A3B7MJ02"/>
<dbReference type="InterPro" id="IPR013517">
    <property type="entry name" value="FG-GAP"/>
</dbReference>
<dbReference type="PANTHER" id="PTHR16026:SF0">
    <property type="entry name" value="CARTILAGE ACIDIC PROTEIN 1"/>
    <property type="match status" value="1"/>
</dbReference>
<dbReference type="PANTHER" id="PTHR16026">
    <property type="entry name" value="CARTILAGE ACIDIC PROTEIN 1"/>
    <property type="match status" value="1"/>
</dbReference>
<evidence type="ECO:0000256" key="1">
    <source>
        <dbReference type="ARBA" id="ARBA00022729"/>
    </source>
</evidence>
<keyword evidence="1" id="KW-0732">Signal</keyword>
<dbReference type="Proteomes" id="UP000263900">
    <property type="component" value="Chromosome"/>
</dbReference>
<name>A0A3B7MJ02_9BACT</name>
<protein>
    <submittedName>
        <fullName evidence="3">CRTAC1 family protein</fullName>
    </submittedName>
</protein>
<proteinExistence type="predicted"/>
<keyword evidence="4" id="KW-1185">Reference proteome</keyword>
<dbReference type="InterPro" id="IPR028994">
    <property type="entry name" value="Integrin_alpha_N"/>
</dbReference>
<dbReference type="EMBL" id="CP032157">
    <property type="protein sequence ID" value="AXY74392.1"/>
    <property type="molecule type" value="Genomic_DNA"/>
</dbReference>